<evidence type="ECO:0000256" key="1">
    <source>
        <dbReference type="ARBA" id="ARBA00023157"/>
    </source>
</evidence>
<keyword evidence="4" id="KW-0472">Membrane</keyword>
<keyword evidence="7" id="KW-1185">Reference proteome</keyword>
<evidence type="ECO:0000256" key="4">
    <source>
        <dbReference type="SAM" id="Phobius"/>
    </source>
</evidence>
<dbReference type="InterPro" id="IPR035914">
    <property type="entry name" value="Sperma_CUB_dom_sf"/>
</dbReference>
<evidence type="ECO:0000256" key="3">
    <source>
        <dbReference type="SAM" id="MobiDB-lite"/>
    </source>
</evidence>
<comment type="caution">
    <text evidence="6">The sequence shown here is derived from an EMBL/GenBank/DDBJ whole genome shotgun (WGS) entry which is preliminary data.</text>
</comment>
<keyword evidence="4" id="KW-0812">Transmembrane</keyword>
<evidence type="ECO:0000259" key="5">
    <source>
        <dbReference type="PROSITE" id="PS01180"/>
    </source>
</evidence>
<dbReference type="Proteomes" id="UP001208570">
    <property type="component" value="Unassembled WGS sequence"/>
</dbReference>
<dbReference type="Gene3D" id="2.60.120.290">
    <property type="entry name" value="Spermadhesin, CUB domain"/>
    <property type="match status" value="1"/>
</dbReference>
<evidence type="ECO:0000313" key="6">
    <source>
        <dbReference type="EMBL" id="KAK2140091.1"/>
    </source>
</evidence>
<feature type="transmembrane region" description="Helical" evidence="4">
    <location>
        <begin position="219"/>
        <end position="244"/>
    </location>
</feature>
<feature type="region of interest" description="Disordered" evidence="3">
    <location>
        <begin position="313"/>
        <end position="339"/>
    </location>
</feature>
<keyword evidence="4" id="KW-1133">Transmembrane helix</keyword>
<comment type="caution">
    <text evidence="2">Lacks conserved residue(s) required for the propagation of feature annotation.</text>
</comment>
<dbReference type="PANTHER" id="PTHR46780">
    <property type="entry name" value="PROTEIN EVA-1"/>
    <property type="match status" value="1"/>
</dbReference>
<dbReference type="AlphaFoldDB" id="A0AAD9IT19"/>
<dbReference type="CDD" id="cd22823">
    <property type="entry name" value="Gal_Rha_Lectin"/>
    <property type="match status" value="1"/>
</dbReference>
<feature type="compositionally biased region" description="Polar residues" evidence="3">
    <location>
        <begin position="329"/>
        <end position="339"/>
    </location>
</feature>
<feature type="domain" description="CUB" evidence="5">
    <location>
        <begin position="73"/>
        <end position="202"/>
    </location>
</feature>
<name>A0AAD9IT19_9ANNE</name>
<protein>
    <recommendedName>
        <fullName evidence="5">CUB domain-containing protein</fullName>
    </recommendedName>
</protein>
<dbReference type="SUPFAM" id="SSF49854">
    <property type="entry name" value="Spermadhesin, CUB domain"/>
    <property type="match status" value="1"/>
</dbReference>
<keyword evidence="1" id="KW-1015">Disulfide bond</keyword>
<proteinExistence type="predicted"/>
<dbReference type="PROSITE" id="PS01180">
    <property type="entry name" value="CUB"/>
    <property type="match status" value="1"/>
</dbReference>
<evidence type="ECO:0000256" key="2">
    <source>
        <dbReference type="PROSITE-ProRule" id="PRU00059"/>
    </source>
</evidence>
<dbReference type="InterPro" id="IPR043159">
    <property type="entry name" value="Lectin_gal-bd_sf"/>
</dbReference>
<accession>A0AAD9IT19</accession>
<gene>
    <name evidence="6" type="ORF">LSH36_1487g00027</name>
</gene>
<sequence>MQHWKSLKETRAKRQEVAEVCISEEFNASCPTDKIILVNLAEFGRMEVGRCIRKPDEFLGCANDVLPLLDNLCSGRQEFESRCNPDKPNVISSKNGYISSIMLHKKGCGSSKSLWIISASPGQTIQLDLIDFSANQQDNNLISCGSVYGFIIERSLGINHTICGGWNRERALYTSKTNSVEIQLLITNRRKEVHFLLRYSAAIVKKDVTNRDAFHISTIVVISAIAGGAVVLSVIAVVCGVVYINKYRMKQEMKRANLYKTYSTIGSNVQAYYRPVNVDQSENNATCWDMSLVPPNQMTLLSDKCTCPTLQMRNQGNGDKTEGERSVERQSLYSSIKST</sequence>
<evidence type="ECO:0000313" key="7">
    <source>
        <dbReference type="Proteomes" id="UP001208570"/>
    </source>
</evidence>
<feature type="compositionally biased region" description="Basic and acidic residues" evidence="3">
    <location>
        <begin position="319"/>
        <end position="328"/>
    </location>
</feature>
<dbReference type="EMBL" id="JAODUP010001487">
    <property type="protein sequence ID" value="KAK2140091.1"/>
    <property type="molecule type" value="Genomic_DNA"/>
</dbReference>
<dbReference type="InterPro" id="IPR000859">
    <property type="entry name" value="CUB_dom"/>
</dbReference>
<dbReference type="Gene3D" id="2.60.120.740">
    <property type="match status" value="1"/>
</dbReference>
<organism evidence="6 7">
    <name type="scientific">Paralvinella palmiformis</name>
    <dbReference type="NCBI Taxonomy" id="53620"/>
    <lineage>
        <taxon>Eukaryota</taxon>
        <taxon>Metazoa</taxon>
        <taxon>Spiralia</taxon>
        <taxon>Lophotrochozoa</taxon>
        <taxon>Annelida</taxon>
        <taxon>Polychaeta</taxon>
        <taxon>Sedentaria</taxon>
        <taxon>Canalipalpata</taxon>
        <taxon>Terebellida</taxon>
        <taxon>Terebelliformia</taxon>
        <taxon>Alvinellidae</taxon>
        <taxon>Paralvinella</taxon>
    </lineage>
</organism>
<reference evidence="6" key="1">
    <citation type="journal article" date="2023" name="Mol. Biol. Evol.">
        <title>Third-Generation Sequencing Reveals the Adaptive Role of the Epigenome in Three Deep-Sea Polychaetes.</title>
        <authorList>
            <person name="Perez M."/>
            <person name="Aroh O."/>
            <person name="Sun Y."/>
            <person name="Lan Y."/>
            <person name="Juniper S.K."/>
            <person name="Young C.R."/>
            <person name="Angers B."/>
            <person name="Qian P.Y."/>
        </authorList>
    </citation>
    <scope>NUCLEOTIDE SEQUENCE</scope>
    <source>
        <strain evidence="6">P08H-3</strain>
    </source>
</reference>